<evidence type="ECO:0000313" key="3">
    <source>
        <dbReference type="Proteomes" id="UP001501490"/>
    </source>
</evidence>
<gene>
    <name evidence="2" type="ORF">GCM10022236_09990</name>
</gene>
<accession>A0ABP6ZJ34</accession>
<dbReference type="Pfam" id="PF18859">
    <property type="entry name" value="acVLRF1"/>
    <property type="match status" value="1"/>
</dbReference>
<feature type="domain" description="Actinobacteria/chloroflexi VLRF1 release factor" evidence="1">
    <location>
        <begin position="69"/>
        <end position="201"/>
    </location>
</feature>
<dbReference type="EMBL" id="BAABAB010000006">
    <property type="protein sequence ID" value="GAA3610322.1"/>
    <property type="molecule type" value="Genomic_DNA"/>
</dbReference>
<dbReference type="SUPFAM" id="SSF53137">
    <property type="entry name" value="Translational machinery components"/>
    <property type="match status" value="1"/>
</dbReference>
<dbReference type="Gene3D" id="3.30.420.60">
    <property type="entry name" value="eRF1 domain 2"/>
    <property type="match status" value="1"/>
</dbReference>
<comment type="caution">
    <text evidence="2">The sequence shown here is derived from an EMBL/GenBank/DDBJ whole genome shotgun (WGS) entry which is preliminary data.</text>
</comment>
<keyword evidence="2" id="KW-0378">Hydrolase</keyword>
<reference evidence="3" key="1">
    <citation type="journal article" date="2019" name="Int. J. Syst. Evol. Microbiol.">
        <title>The Global Catalogue of Microorganisms (GCM) 10K type strain sequencing project: providing services to taxonomists for standard genome sequencing and annotation.</title>
        <authorList>
            <consortium name="The Broad Institute Genomics Platform"/>
            <consortium name="The Broad Institute Genome Sequencing Center for Infectious Disease"/>
            <person name="Wu L."/>
            <person name="Ma J."/>
        </authorList>
    </citation>
    <scope>NUCLEOTIDE SEQUENCE [LARGE SCALE GENOMIC DNA]</scope>
    <source>
        <strain evidence="3">JCM 16929</strain>
    </source>
</reference>
<dbReference type="NCBIfam" id="NF041024">
    <property type="entry name" value="acVLRF1_NCBI"/>
    <property type="match status" value="1"/>
</dbReference>
<dbReference type="Proteomes" id="UP001501490">
    <property type="component" value="Unassembled WGS sequence"/>
</dbReference>
<keyword evidence="3" id="KW-1185">Reference proteome</keyword>
<sequence>MRTVAVDASRLQRWLSGFTERHGPTTASIATDQVGVSAEDGAEARISVPFPPLIGETVADLIAHVARDRTVGALLVRRGGVAVGVFEGRQLVTSKIETRYVQGRTKAGGWSQQRYARRRQNQAQELIQIAADLAASLLLPRIGDLDALATGGDRAAVDSTLADARLAALRAHATQRCYPVPDPRLAVLRDFPNQFLAVEITLNELA</sequence>
<protein>
    <submittedName>
        <fullName evidence="2">AcVLRF1 family peptidyl-tRNA hydrolase</fullName>
    </submittedName>
</protein>
<dbReference type="RefSeq" id="WP_344801989.1">
    <property type="nucleotide sequence ID" value="NZ_BAABAB010000006.1"/>
</dbReference>
<dbReference type="InterPro" id="IPR042226">
    <property type="entry name" value="eFR1_2_sf"/>
</dbReference>
<name>A0ABP6ZJ34_9ACTN</name>
<dbReference type="GO" id="GO:0016787">
    <property type="term" value="F:hydrolase activity"/>
    <property type="evidence" value="ECO:0007669"/>
    <property type="project" value="UniProtKB-KW"/>
</dbReference>
<evidence type="ECO:0000259" key="1">
    <source>
        <dbReference type="Pfam" id="PF18859"/>
    </source>
</evidence>
<organism evidence="2 3">
    <name type="scientific">Microlunatus ginsengisoli</name>
    <dbReference type="NCBI Taxonomy" id="363863"/>
    <lineage>
        <taxon>Bacteria</taxon>
        <taxon>Bacillati</taxon>
        <taxon>Actinomycetota</taxon>
        <taxon>Actinomycetes</taxon>
        <taxon>Propionibacteriales</taxon>
        <taxon>Propionibacteriaceae</taxon>
        <taxon>Microlunatus</taxon>
    </lineage>
</organism>
<evidence type="ECO:0000313" key="2">
    <source>
        <dbReference type="EMBL" id="GAA3610322.1"/>
    </source>
</evidence>
<proteinExistence type="predicted"/>
<dbReference type="InterPro" id="IPR040783">
    <property type="entry name" value="VLRF1"/>
</dbReference>